<reference evidence="1 2" key="1">
    <citation type="submission" date="2018-08" db="EMBL/GenBank/DDBJ databases">
        <authorList>
            <person name="Muller C M."/>
        </authorList>
    </citation>
    <scope>NUCLEOTIDE SEQUENCE [LARGE SCALE GENOMIC DNA]</scope>
</reference>
<feature type="non-terminal residue" evidence="1">
    <location>
        <position position="1"/>
    </location>
</feature>
<sequence length="94" mass="10985">FFKVFLAGCIEYEYRKESETKIDLQNWCTENILMNFSTKYSGITILKDTFLESFSPSFLDLKDLAINLRTILFGVIGIELQTSDDRESNYKHII</sequence>
<dbReference type="AlphaFoldDB" id="A0A9X9MJT9"/>
<evidence type="ECO:0000313" key="1">
    <source>
        <dbReference type="EMBL" id="VDB89851.1"/>
    </source>
</evidence>
<organism evidence="1 2">
    <name type="scientific">Blumeria graminis f. sp. tritici</name>
    <dbReference type="NCBI Taxonomy" id="62690"/>
    <lineage>
        <taxon>Eukaryota</taxon>
        <taxon>Fungi</taxon>
        <taxon>Dikarya</taxon>
        <taxon>Ascomycota</taxon>
        <taxon>Pezizomycotina</taxon>
        <taxon>Leotiomycetes</taxon>
        <taxon>Erysiphales</taxon>
        <taxon>Erysiphaceae</taxon>
        <taxon>Blumeria</taxon>
    </lineage>
</organism>
<evidence type="ECO:0000313" key="2">
    <source>
        <dbReference type="Proteomes" id="UP000324639"/>
    </source>
</evidence>
<keyword evidence="2" id="KW-1185">Reference proteome</keyword>
<dbReference type="Proteomes" id="UP000324639">
    <property type="component" value="Chromosome Bgt_-07"/>
</dbReference>
<accession>A0A9X9MJT9</accession>
<gene>
    <name evidence="1" type="ORF">BGT96224V316_LOCUS5395</name>
</gene>
<proteinExistence type="predicted"/>
<protein>
    <submittedName>
        <fullName evidence="1">Bgt-50821</fullName>
    </submittedName>
</protein>
<name>A0A9X9MJT9_BLUGR</name>
<dbReference type="EMBL" id="LR026990">
    <property type="protein sequence ID" value="VDB89851.1"/>
    <property type="molecule type" value="Genomic_DNA"/>
</dbReference>